<keyword evidence="12" id="KW-1185">Reference proteome</keyword>
<evidence type="ECO:0000256" key="6">
    <source>
        <dbReference type="ARBA" id="ARBA00023175"/>
    </source>
</evidence>
<reference evidence="11 12" key="1">
    <citation type="journal article" date="2021" name="Hortic Res">
        <title>The domestication of Cucurbita argyrosperma as revealed by the genome of its wild relative.</title>
        <authorList>
            <person name="Barrera-Redondo J."/>
            <person name="Sanchez-de la Vega G."/>
            <person name="Aguirre-Liguori J.A."/>
            <person name="Castellanos-Morales G."/>
            <person name="Gutierrez-Guerrero Y.T."/>
            <person name="Aguirre-Dugua X."/>
            <person name="Aguirre-Planter E."/>
            <person name="Tenaillon M.I."/>
            <person name="Lira-Saade R."/>
            <person name="Eguiarte L.E."/>
        </authorList>
    </citation>
    <scope>NUCLEOTIDE SEQUENCE [LARGE SCALE GENOMIC DNA]</scope>
    <source>
        <strain evidence="11">JBR-2021</strain>
    </source>
</reference>
<dbReference type="PANTHER" id="PTHR47968">
    <property type="entry name" value="CENTROMERE PROTEIN E"/>
    <property type="match status" value="1"/>
</dbReference>
<dbReference type="InterPro" id="IPR019821">
    <property type="entry name" value="Kinesin_motor_CS"/>
</dbReference>
<evidence type="ECO:0000313" key="11">
    <source>
        <dbReference type="EMBL" id="KAG6598481.1"/>
    </source>
</evidence>
<name>A0AAV6NHB2_9ROSI</name>
<comment type="caution">
    <text evidence="11">The sequence shown here is derived from an EMBL/GenBank/DDBJ whole genome shotgun (WGS) entry which is preliminary data.</text>
</comment>
<gene>
    <name evidence="11" type="primary">KIN7J</name>
    <name evidence="11" type="ORF">SDJN03_08259</name>
</gene>
<keyword evidence="2 8" id="KW-0493">Microtubule</keyword>
<dbReference type="AlphaFoldDB" id="A0AAV6NHB2"/>
<proteinExistence type="inferred from homology"/>
<dbReference type="GO" id="GO:0005524">
    <property type="term" value="F:ATP binding"/>
    <property type="evidence" value="ECO:0007669"/>
    <property type="project" value="UniProtKB-UniRule"/>
</dbReference>
<accession>A0AAV6NHB2</accession>
<feature type="domain" description="Kinesin motor" evidence="10">
    <location>
        <begin position="20"/>
        <end position="342"/>
    </location>
</feature>
<organism evidence="11 12">
    <name type="scientific">Cucurbita argyrosperma subsp. sororia</name>
    <dbReference type="NCBI Taxonomy" id="37648"/>
    <lineage>
        <taxon>Eukaryota</taxon>
        <taxon>Viridiplantae</taxon>
        <taxon>Streptophyta</taxon>
        <taxon>Embryophyta</taxon>
        <taxon>Tracheophyta</taxon>
        <taxon>Spermatophyta</taxon>
        <taxon>Magnoliopsida</taxon>
        <taxon>eudicotyledons</taxon>
        <taxon>Gunneridae</taxon>
        <taxon>Pentapetalae</taxon>
        <taxon>rosids</taxon>
        <taxon>fabids</taxon>
        <taxon>Cucurbitales</taxon>
        <taxon>Cucurbitaceae</taxon>
        <taxon>Cucurbiteae</taxon>
        <taxon>Cucurbita</taxon>
    </lineage>
</organism>
<evidence type="ECO:0000256" key="9">
    <source>
        <dbReference type="SAM" id="Coils"/>
    </source>
</evidence>
<dbReference type="InterPro" id="IPR027640">
    <property type="entry name" value="Kinesin-like_fam"/>
</dbReference>
<dbReference type="EMBL" id="JAGKQH010000005">
    <property type="protein sequence ID" value="KAG6598481.1"/>
    <property type="molecule type" value="Genomic_DNA"/>
</dbReference>
<dbReference type="CDD" id="cd01374">
    <property type="entry name" value="KISc_CENP_E"/>
    <property type="match status" value="1"/>
</dbReference>
<dbReference type="PROSITE" id="PS50067">
    <property type="entry name" value="KINESIN_MOTOR_2"/>
    <property type="match status" value="1"/>
</dbReference>
<keyword evidence="4 7" id="KW-0067">ATP-binding</keyword>
<keyword evidence="5 9" id="KW-0175">Coiled coil</keyword>
<evidence type="ECO:0000256" key="3">
    <source>
        <dbReference type="ARBA" id="ARBA00022741"/>
    </source>
</evidence>
<dbReference type="Proteomes" id="UP000685013">
    <property type="component" value="Chromosome 5"/>
</dbReference>
<dbReference type="InterPro" id="IPR021881">
    <property type="entry name" value="NACK_C"/>
</dbReference>
<keyword evidence="3 7" id="KW-0547">Nucleotide-binding</keyword>
<evidence type="ECO:0000256" key="1">
    <source>
        <dbReference type="ARBA" id="ARBA00007310"/>
    </source>
</evidence>
<dbReference type="SMART" id="SM00129">
    <property type="entry name" value="KISc"/>
    <property type="match status" value="1"/>
</dbReference>
<dbReference type="InterPro" id="IPR001752">
    <property type="entry name" value="Kinesin_motor_dom"/>
</dbReference>
<dbReference type="PROSITE" id="PS00411">
    <property type="entry name" value="KINESIN_MOTOR_1"/>
    <property type="match status" value="1"/>
</dbReference>
<dbReference type="FunFam" id="3.40.850.10:FF:000016">
    <property type="entry name" value="Kinesin-like protein"/>
    <property type="match status" value="1"/>
</dbReference>
<protein>
    <recommendedName>
        <fullName evidence="8">Kinesin-like protein</fullName>
    </recommendedName>
</protein>
<dbReference type="GO" id="GO:0003777">
    <property type="term" value="F:microtubule motor activity"/>
    <property type="evidence" value="ECO:0007669"/>
    <property type="project" value="InterPro"/>
</dbReference>
<feature type="binding site" evidence="7">
    <location>
        <begin position="106"/>
        <end position="113"/>
    </location>
    <ligand>
        <name>ATP</name>
        <dbReference type="ChEBI" id="CHEBI:30616"/>
    </ligand>
</feature>
<evidence type="ECO:0000256" key="8">
    <source>
        <dbReference type="RuleBase" id="RU000394"/>
    </source>
</evidence>
<dbReference type="Pfam" id="PF11995">
    <property type="entry name" value="DUF3490"/>
    <property type="match status" value="1"/>
</dbReference>
<feature type="non-terminal residue" evidence="11">
    <location>
        <position position="1"/>
    </location>
</feature>
<evidence type="ECO:0000259" key="10">
    <source>
        <dbReference type="PROSITE" id="PS50067"/>
    </source>
</evidence>
<evidence type="ECO:0000256" key="2">
    <source>
        <dbReference type="ARBA" id="ARBA00022701"/>
    </source>
</evidence>
<feature type="coiled-coil region" evidence="9">
    <location>
        <begin position="351"/>
        <end position="415"/>
    </location>
</feature>
<dbReference type="GO" id="GO:0005874">
    <property type="term" value="C:microtubule"/>
    <property type="evidence" value="ECO:0007669"/>
    <property type="project" value="UniProtKB-KW"/>
</dbReference>
<keyword evidence="6 7" id="KW-0505">Motor protein</keyword>
<comment type="similarity">
    <text evidence="1">Belongs to the TRAFAC class myosin-kinesin ATPase superfamily. Kinesin family. KIN-7 subfamily.</text>
</comment>
<dbReference type="GO" id="GO:0007018">
    <property type="term" value="P:microtubule-based movement"/>
    <property type="evidence" value="ECO:0007669"/>
    <property type="project" value="InterPro"/>
</dbReference>
<dbReference type="GO" id="GO:0008017">
    <property type="term" value="F:microtubule binding"/>
    <property type="evidence" value="ECO:0007669"/>
    <property type="project" value="InterPro"/>
</dbReference>
<dbReference type="PANTHER" id="PTHR47968:SF18">
    <property type="entry name" value="KINESIN-LIKE PROTEIN KIN-7F"/>
    <property type="match status" value="1"/>
</dbReference>
<sequence length="956" mass="108320">MGGEEPMRGIVHDSNTLVETIRVSIRLRPLNDKESAKNDSSDWECINNNSVVFRSTLPDRSMFPQTYTFDRVFGCDSTTKQVYEEGAKEVALSVVNGINSTIFAYGQTSSGKTYTMNGVTEYSVADIYDYIEKHQDREFVLKFSAIEIYNEAVRDLLSFESVPLRLLDDPEKGTVVEKLIEETLKDRGHLQELLSFCQVQRKIGETSLNETSSRSHQILRLTIESTARKFQKSGTSSSLTATVNFVDLAGSERASQTMSAGTRLKEGCHINRSLLALGTVIRKLSKGRSGHVPYRDSKLTRILQNSLGGNGRTAIICTMSPARIHVEQSRNTLLFATCAKAVSTNAHVNVVVSDKALVKQLQRELARLETEMKNFKPLPGKGDSTALLKEKELVIEQMDKEIRELTRQRDLAQYRIENLLYSVGEDMIFKQSENIVQTVPDLVDLDADADVDVDVDVDLDLDLHSEDSSLKTFGTFYGQEENSPHKVDPLFSFSDEDNFLLDSSTPELAGPDPYNDWEEIAKRVHANYEDSCKDVQCIELEEPEETLNEDGDLTLARLEDSEGKMVSISGTNQVVFPQRKNTEIITFDKDFTYRGFVPKAAETQKTLNCIVNIYPSERSLSAKETTKSGFQNSKLARSKSCLTVLLTLPPPSSWIEKAEIDQKPQIVGSVVNFSGPEEGSWRKRGLSCGNMDTMDSQPVCSHSSEAKTLQIIDEDDDDNDNTSVVNFSPEKKGKGKARIRKRSGSRLGMIWKKDEPEESTQEFYMEEAQDFELDSEWILEFQDQQREIIELWDACNVPLAHRSYFFILFKGDPSDAVYMEVELRRLFFMREAISRSTDVSGRNAITQASSLKALNREREMLARRIKKKFTVKERDELYEKWGIDLKTKQRSIQLTRMLWSRTKDMEHIQESAALVAKLIGFVDSDQVSREMFGLSFSLQSLHQSSFSRRRNLSLPF</sequence>
<evidence type="ECO:0000256" key="5">
    <source>
        <dbReference type="ARBA" id="ARBA00023054"/>
    </source>
</evidence>
<evidence type="ECO:0000256" key="7">
    <source>
        <dbReference type="PROSITE-ProRule" id="PRU00283"/>
    </source>
</evidence>
<dbReference type="Pfam" id="PF00225">
    <property type="entry name" value="Kinesin"/>
    <property type="match status" value="1"/>
</dbReference>
<evidence type="ECO:0000256" key="4">
    <source>
        <dbReference type="ARBA" id="ARBA00022840"/>
    </source>
</evidence>
<evidence type="ECO:0000313" key="12">
    <source>
        <dbReference type="Proteomes" id="UP000685013"/>
    </source>
</evidence>